<evidence type="ECO:0000313" key="2">
    <source>
        <dbReference type="Proteomes" id="UP000515124"/>
    </source>
</evidence>
<protein>
    <submittedName>
        <fullName evidence="3">Uncharacterized protein LOC110753633</fullName>
    </submittedName>
</protein>
<dbReference type="KEGG" id="pavi:110753633"/>
<reference evidence="3" key="1">
    <citation type="submission" date="2025-08" db="UniProtKB">
        <authorList>
            <consortium name="RefSeq"/>
        </authorList>
    </citation>
    <scope>IDENTIFICATION</scope>
</reference>
<proteinExistence type="predicted"/>
<dbReference type="GeneID" id="110753633"/>
<feature type="compositionally biased region" description="Low complexity" evidence="1">
    <location>
        <begin position="9"/>
        <end position="25"/>
    </location>
</feature>
<dbReference type="Proteomes" id="UP000515124">
    <property type="component" value="Unplaced"/>
</dbReference>
<name>A0A6P5S9R4_PRUAV</name>
<feature type="compositionally biased region" description="Polar residues" evidence="1">
    <location>
        <begin position="26"/>
        <end position="40"/>
    </location>
</feature>
<evidence type="ECO:0000256" key="1">
    <source>
        <dbReference type="SAM" id="MobiDB-lite"/>
    </source>
</evidence>
<keyword evidence="2" id="KW-1185">Reference proteome</keyword>
<sequence>MCFIWPTKFSSSSSSSPSSLSLSFSQRFSDGPASTATRPSPKSDCPSMKCSSATMMTSAGGAEYHDYQRYVGGQSHSNFASVFTCCDYIYGTDMGYWYQKKILAKLKEESFGSKTVVHIIILL</sequence>
<gene>
    <name evidence="3" type="primary">LOC110753633</name>
</gene>
<dbReference type="RefSeq" id="XP_021810261.1">
    <property type="nucleotide sequence ID" value="XM_021954569.1"/>
</dbReference>
<accession>A0A6P5S9R4</accession>
<feature type="region of interest" description="Disordered" evidence="1">
    <location>
        <begin position="9"/>
        <end position="46"/>
    </location>
</feature>
<dbReference type="AlphaFoldDB" id="A0A6P5S9R4"/>
<organism evidence="2 3">
    <name type="scientific">Prunus avium</name>
    <name type="common">Cherry</name>
    <name type="synonym">Cerasus avium</name>
    <dbReference type="NCBI Taxonomy" id="42229"/>
    <lineage>
        <taxon>Eukaryota</taxon>
        <taxon>Viridiplantae</taxon>
        <taxon>Streptophyta</taxon>
        <taxon>Embryophyta</taxon>
        <taxon>Tracheophyta</taxon>
        <taxon>Spermatophyta</taxon>
        <taxon>Magnoliopsida</taxon>
        <taxon>eudicotyledons</taxon>
        <taxon>Gunneridae</taxon>
        <taxon>Pentapetalae</taxon>
        <taxon>rosids</taxon>
        <taxon>fabids</taxon>
        <taxon>Rosales</taxon>
        <taxon>Rosaceae</taxon>
        <taxon>Amygdaloideae</taxon>
        <taxon>Amygdaleae</taxon>
        <taxon>Prunus</taxon>
    </lineage>
</organism>
<evidence type="ECO:0000313" key="3">
    <source>
        <dbReference type="RefSeq" id="XP_021810261.1"/>
    </source>
</evidence>